<comment type="caution">
    <text evidence="2">The sequence shown here is derived from an EMBL/GenBank/DDBJ whole genome shotgun (WGS) entry which is preliminary data.</text>
</comment>
<name>A0ABR2XP67_9PEZI</name>
<proteinExistence type="predicted"/>
<dbReference type="PANTHER" id="PTHR37544">
    <property type="entry name" value="SPRAY-RELATED"/>
    <property type="match status" value="1"/>
</dbReference>
<dbReference type="Proteomes" id="UP001465668">
    <property type="component" value="Unassembled WGS sequence"/>
</dbReference>
<evidence type="ECO:0000313" key="3">
    <source>
        <dbReference type="Proteomes" id="UP001465668"/>
    </source>
</evidence>
<feature type="transmembrane region" description="Helical" evidence="1">
    <location>
        <begin position="122"/>
        <end position="139"/>
    </location>
</feature>
<gene>
    <name evidence="2" type="ORF">SCAR479_07692</name>
</gene>
<organism evidence="2 3">
    <name type="scientific">Seiridium cardinale</name>
    <dbReference type="NCBI Taxonomy" id="138064"/>
    <lineage>
        <taxon>Eukaryota</taxon>
        <taxon>Fungi</taxon>
        <taxon>Dikarya</taxon>
        <taxon>Ascomycota</taxon>
        <taxon>Pezizomycotina</taxon>
        <taxon>Sordariomycetes</taxon>
        <taxon>Xylariomycetidae</taxon>
        <taxon>Amphisphaeriales</taxon>
        <taxon>Sporocadaceae</taxon>
        <taxon>Seiridium</taxon>
    </lineage>
</organism>
<accession>A0ABR2XP67</accession>
<keyword evidence="3" id="KW-1185">Reference proteome</keyword>
<sequence length="219" mass="24100">MMERENEPKCLSQKGRKGFIESPAIIIEVLVQKTQRSGPLAASLSVNDIPDLARITALYLPTVIAVIYSFFFACVDLDVKRMQPWIELSRPEGATVENSLLLGYDFDFLAFVPFRAARQRHWPVFCSGTVMVVIFWSITPLRSSIFGTGSVVLTQPAILSYPDFLIPVQEQAASMDASVLNGAFAATWLNQTFPASTTADSAALPIRAIHILQDTTEAS</sequence>
<dbReference type="Pfam" id="PF11915">
    <property type="entry name" value="DUF3433"/>
    <property type="match status" value="1"/>
</dbReference>
<dbReference type="InterPro" id="IPR021840">
    <property type="entry name" value="DUF3433"/>
</dbReference>
<keyword evidence="1" id="KW-0812">Transmembrane</keyword>
<evidence type="ECO:0000256" key="1">
    <source>
        <dbReference type="SAM" id="Phobius"/>
    </source>
</evidence>
<dbReference type="PANTHER" id="PTHR37544:SF3">
    <property type="entry name" value="SPRAY"/>
    <property type="match status" value="1"/>
</dbReference>
<protein>
    <submittedName>
        <fullName evidence="2">Uncharacterized protein</fullName>
    </submittedName>
</protein>
<dbReference type="EMBL" id="JARVKM010000033">
    <property type="protein sequence ID" value="KAK9775587.1"/>
    <property type="molecule type" value="Genomic_DNA"/>
</dbReference>
<evidence type="ECO:0000313" key="2">
    <source>
        <dbReference type="EMBL" id="KAK9775587.1"/>
    </source>
</evidence>
<keyword evidence="1" id="KW-0472">Membrane</keyword>
<feature type="transmembrane region" description="Helical" evidence="1">
    <location>
        <begin position="52"/>
        <end position="75"/>
    </location>
</feature>
<keyword evidence="1" id="KW-1133">Transmembrane helix</keyword>
<reference evidence="2 3" key="1">
    <citation type="submission" date="2024-02" db="EMBL/GenBank/DDBJ databases">
        <title>First draft genome assembly of two strains of Seiridium cardinale.</title>
        <authorList>
            <person name="Emiliani G."/>
            <person name="Scali E."/>
        </authorList>
    </citation>
    <scope>NUCLEOTIDE SEQUENCE [LARGE SCALE GENOMIC DNA]</scope>
    <source>
        <strain evidence="2 3">BM-138-000479</strain>
    </source>
</reference>